<dbReference type="GO" id="GO:0071578">
    <property type="term" value="P:zinc ion import across plasma membrane"/>
    <property type="evidence" value="ECO:0007669"/>
    <property type="project" value="TreeGrafter"/>
</dbReference>
<keyword evidence="7" id="KW-1185">Reference proteome</keyword>
<dbReference type="PANTHER" id="PTHR12191:SF37">
    <property type="entry name" value="ZINC TRANSPORTER FOI"/>
    <property type="match status" value="1"/>
</dbReference>
<evidence type="ECO:0000256" key="1">
    <source>
        <dbReference type="ARBA" id="ARBA00004141"/>
    </source>
</evidence>
<accession>A0AAV4IR94</accession>
<evidence type="ECO:0000256" key="5">
    <source>
        <dbReference type="ARBA" id="ARBA00023136"/>
    </source>
</evidence>
<dbReference type="Pfam" id="PF02535">
    <property type="entry name" value="Zip"/>
    <property type="match status" value="1"/>
</dbReference>
<reference evidence="6 7" key="1">
    <citation type="journal article" date="2021" name="Elife">
        <title>Chloroplast acquisition without the gene transfer in kleptoplastic sea slugs, Plakobranchus ocellatus.</title>
        <authorList>
            <person name="Maeda T."/>
            <person name="Takahashi S."/>
            <person name="Yoshida T."/>
            <person name="Shimamura S."/>
            <person name="Takaki Y."/>
            <person name="Nagai Y."/>
            <person name="Toyoda A."/>
            <person name="Suzuki Y."/>
            <person name="Arimoto A."/>
            <person name="Ishii H."/>
            <person name="Satoh N."/>
            <person name="Nishiyama T."/>
            <person name="Hasebe M."/>
            <person name="Maruyama T."/>
            <person name="Minagawa J."/>
            <person name="Obokata J."/>
            <person name="Shigenobu S."/>
        </authorList>
    </citation>
    <scope>NUCLEOTIDE SEQUENCE [LARGE SCALE GENOMIC DNA]</scope>
</reference>
<evidence type="ECO:0000256" key="2">
    <source>
        <dbReference type="ARBA" id="ARBA00006939"/>
    </source>
</evidence>
<dbReference type="InterPro" id="IPR003689">
    <property type="entry name" value="ZIP"/>
</dbReference>
<comment type="subcellular location">
    <subcellularLocation>
        <location evidence="1">Membrane</location>
        <topology evidence="1">Multi-pass membrane protein</topology>
    </subcellularLocation>
</comment>
<dbReference type="GO" id="GO:0005385">
    <property type="term" value="F:zinc ion transmembrane transporter activity"/>
    <property type="evidence" value="ECO:0007669"/>
    <property type="project" value="TreeGrafter"/>
</dbReference>
<comment type="similarity">
    <text evidence="2">Belongs to the ZIP transporter (TC 2.A.5) family.</text>
</comment>
<evidence type="ECO:0000313" key="6">
    <source>
        <dbReference type="EMBL" id="GFS11217.1"/>
    </source>
</evidence>
<dbReference type="InterPro" id="IPR050799">
    <property type="entry name" value="ZIP_Transporter"/>
</dbReference>
<evidence type="ECO:0000256" key="4">
    <source>
        <dbReference type="ARBA" id="ARBA00022989"/>
    </source>
</evidence>
<dbReference type="Proteomes" id="UP000762676">
    <property type="component" value="Unassembled WGS sequence"/>
</dbReference>
<name>A0AAV4IR94_9GAST</name>
<dbReference type="GO" id="GO:0140410">
    <property type="term" value="F:monoatomic cation:bicarbonate symporter activity"/>
    <property type="evidence" value="ECO:0007669"/>
    <property type="project" value="TreeGrafter"/>
</dbReference>
<keyword evidence="3" id="KW-0812">Transmembrane</keyword>
<proteinExistence type="inferred from homology"/>
<dbReference type="EMBL" id="BMAT01013362">
    <property type="protein sequence ID" value="GFS11217.1"/>
    <property type="molecule type" value="Genomic_DNA"/>
</dbReference>
<sequence length="78" mass="8051">MLAEYPAPRNPQMIGGDEDKKKGLSPLALMIVLGDAVHNFADGLAVGAAFSKSISSGVATSIAVFCHELPHELGESDG</sequence>
<comment type="caution">
    <text evidence="6">The sequence shown here is derived from an EMBL/GenBank/DDBJ whole genome shotgun (WGS) entry which is preliminary data.</text>
</comment>
<dbReference type="PANTHER" id="PTHR12191">
    <property type="entry name" value="SOLUTE CARRIER FAMILY 39"/>
    <property type="match status" value="1"/>
</dbReference>
<keyword evidence="5" id="KW-0472">Membrane</keyword>
<dbReference type="AlphaFoldDB" id="A0AAV4IR94"/>
<gene>
    <name evidence="6" type="ORF">ElyMa_006666400</name>
</gene>
<organism evidence="6 7">
    <name type="scientific">Elysia marginata</name>
    <dbReference type="NCBI Taxonomy" id="1093978"/>
    <lineage>
        <taxon>Eukaryota</taxon>
        <taxon>Metazoa</taxon>
        <taxon>Spiralia</taxon>
        <taxon>Lophotrochozoa</taxon>
        <taxon>Mollusca</taxon>
        <taxon>Gastropoda</taxon>
        <taxon>Heterobranchia</taxon>
        <taxon>Euthyneura</taxon>
        <taxon>Panpulmonata</taxon>
        <taxon>Sacoglossa</taxon>
        <taxon>Placobranchoidea</taxon>
        <taxon>Plakobranchidae</taxon>
        <taxon>Elysia</taxon>
    </lineage>
</organism>
<dbReference type="GO" id="GO:0030003">
    <property type="term" value="P:intracellular monoatomic cation homeostasis"/>
    <property type="evidence" value="ECO:0007669"/>
    <property type="project" value="TreeGrafter"/>
</dbReference>
<evidence type="ECO:0000313" key="7">
    <source>
        <dbReference type="Proteomes" id="UP000762676"/>
    </source>
</evidence>
<dbReference type="GO" id="GO:0005886">
    <property type="term" value="C:plasma membrane"/>
    <property type="evidence" value="ECO:0007669"/>
    <property type="project" value="TreeGrafter"/>
</dbReference>
<evidence type="ECO:0000256" key="3">
    <source>
        <dbReference type="ARBA" id="ARBA00022692"/>
    </source>
</evidence>
<keyword evidence="4" id="KW-1133">Transmembrane helix</keyword>
<protein>
    <submittedName>
        <fullName evidence="6">Zinc transporter ZIP6</fullName>
    </submittedName>
</protein>